<evidence type="ECO:0000313" key="2">
    <source>
        <dbReference type="EMBL" id="CED84545.1"/>
    </source>
</evidence>
<name>A0A0F7SVI1_PHARH</name>
<feature type="region of interest" description="Disordered" evidence="1">
    <location>
        <begin position="543"/>
        <end position="680"/>
    </location>
</feature>
<proteinExistence type="predicted"/>
<feature type="compositionally biased region" description="Low complexity" evidence="1">
    <location>
        <begin position="633"/>
        <end position="647"/>
    </location>
</feature>
<feature type="compositionally biased region" description="Polar residues" evidence="1">
    <location>
        <begin position="376"/>
        <end position="394"/>
    </location>
</feature>
<organism evidence="2">
    <name type="scientific">Phaffia rhodozyma</name>
    <name type="common">Yeast</name>
    <name type="synonym">Xanthophyllomyces dendrorhous</name>
    <dbReference type="NCBI Taxonomy" id="264483"/>
    <lineage>
        <taxon>Eukaryota</taxon>
        <taxon>Fungi</taxon>
        <taxon>Dikarya</taxon>
        <taxon>Basidiomycota</taxon>
        <taxon>Agaricomycotina</taxon>
        <taxon>Tremellomycetes</taxon>
        <taxon>Cystofilobasidiales</taxon>
        <taxon>Mrakiaceae</taxon>
        <taxon>Phaffia</taxon>
    </lineage>
</organism>
<evidence type="ECO:0000256" key="1">
    <source>
        <dbReference type="SAM" id="MobiDB-lite"/>
    </source>
</evidence>
<dbReference type="AlphaFoldDB" id="A0A0F7SVI1"/>
<reference evidence="2" key="1">
    <citation type="submission" date="2014-08" db="EMBL/GenBank/DDBJ databases">
        <authorList>
            <person name="Sharma Rahul"/>
            <person name="Thines Marco"/>
        </authorList>
    </citation>
    <scope>NUCLEOTIDE SEQUENCE</scope>
</reference>
<feature type="region of interest" description="Disordered" evidence="1">
    <location>
        <begin position="280"/>
        <end position="346"/>
    </location>
</feature>
<feature type="compositionally biased region" description="Polar residues" evidence="1">
    <location>
        <begin position="494"/>
        <end position="510"/>
    </location>
</feature>
<feature type="region of interest" description="Disordered" evidence="1">
    <location>
        <begin position="755"/>
        <end position="789"/>
    </location>
</feature>
<sequence length="875" mass="94020">MTSPSSLPHDDPSLSSGQLFPPGFDPLNRRPSADAGYVSARSADALLSDIRPTSLGPQALMFLNELLDELLGTILRRSHGLSTERIKTLAVPYIIPLPLSRESISEAELELLSWTESEEGRAWQGTKEKVYASDDVDDVEQRWPLKEAWDLMRAITQTYSTFGDKQKNDRSIAAFIKAMESKGGDTREGIVEPAALYLTAIIEYIAEDVLASLSRVMVNDPMLSQASPKELYAALSHNEVLYEMMKRLKIKKTIENHLASKLRSAPATSRKHSQNIAVSGSTEVVQHGDPHSSSTAVIDLSSTSTQYDSVNSTSTRKSTEPAASSSTSKLFSKGSRPSVEYNGSTSSIVGIAGTSKASLGKKTGTYIRGVGEDAIPSNSSLRVSSGSANQDSTINEGEQQALAKQDHFDKLIQGENTKKMTLTPHALLRSSENNVDYRSSKSRSPVSRNGLQQNHPRSNSSNGKGPVSPELLTIASGKLLDRAEIDEEEVLETESGSRSAHGQLPSIQAKTNEKLTKSSSQTYPSSDLIGLFNQPSPVVLDSNFSQSRNVSSSRVTNISSSDVMDPVKGKKSGGLKSFVSKVMKNSSKETRDPTVNDCSSPMTVKPGPYSRTLKSDLKTSTEDISPEMGRGLSSSPSPVVVPNPTSSTREEPPSVLLTSRPTGQSPSAGQPSTNPVDTLRTEPVIGGQSLLVPNRSFRFDRVPAPSVLSDPPSPLSTSVALTRPEYISEPISPKNMMSMNGLSNSEIESDVDLGRVTGPQIGSISPEPALDQPSSHTANLAPSSAQAHAFQTSPTSIPLVEVAQLREILTHATTADECRLLVNALLGTWKVPHISVNPPSSGDEQASPREIKAHMANQVGKVYEWLLNGEKASNL</sequence>
<feature type="compositionally biased region" description="Polar residues" evidence="1">
    <location>
        <begin position="291"/>
        <end position="316"/>
    </location>
</feature>
<feature type="compositionally biased region" description="Polar residues" evidence="1">
    <location>
        <begin position="430"/>
        <end position="463"/>
    </location>
</feature>
<dbReference type="Gene3D" id="1.10.20.10">
    <property type="entry name" value="Histone, subunit A"/>
    <property type="match status" value="1"/>
</dbReference>
<feature type="compositionally biased region" description="Low complexity" evidence="1">
    <location>
        <begin position="543"/>
        <end position="563"/>
    </location>
</feature>
<feature type="region of interest" description="Disordered" evidence="1">
    <location>
        <begin position="1"/>
        <end position="25"/>
    </location>
</feature>
<dbReference type="EMBL" id="LN483166">
    <property type="protein sequence ID" value="CED84545.1"/>
    <property type="molecule type" value="Genomic_DNA"/>
</dbReference>
<feature type="region of interest" description="Disordered" evidence="1">
    <location>
        <begin position="372"/>
        <end position="394"/>
    </location>
</feature>
<dbReference type="InterPro" id="IPR009072">
    <property type="entry name" value="Histone-fold"/>
</dbReference>
<protein>
    <submittedName>
        <fullName evidence="2">Uncharacterized protein</fullName>
    </submittedName>
</protein>
<feature type="region of interest" description="Disordered" evidence="1">
    <location>
        <begin position="488"/>
        <end position="527"/>
    </location>
</feature>
<feature type="compositionally biased region" description="Polar residues" evidence="1">
    <location>
        <begin position="772"/>
        <end position="789"/>
    </location>
</feature>
<accession>A0A0F7SVI1</accession>
<dbReference type="GO" id="GO:0046982">
    <property type="term" value="F:protein heterodimerization activity"/>
    <property type="evidence" value="ECO:0007669"/>
    <property type="project" value="InterPro"/>
</dbReference>
<feature type="compositionally biased region" description="Polar residues" evidence="1">
    <location>
        <begin position="656"/>
        <end position="676"/>
    </location>
</feature>
<feature type="compositionally biased region" description="Low complexity" evidence="1">
    <location>
        <begin position="324"/>
        <end position="335"/>
    </location>
</feature>
<feature type="region of interest" description="Disordered" evidence="1">
    <location>
        <begin position="422"/>
        <end position="470"/>
    </location>
</feature>